<dbReference type="InterPro" id="IPR051481">
    <property type="entry name" value="BTB-POZ/Galectin-3-binding"/>
</dbReference>
<dbReference type="SUPFAM" id="SSF54695">
    <property type="entry name" value="POZ domain"/>
    <property type="match status" value="1"/>
</dbReference>
<reference evidence="3" key="1">
    <citation type="submission" date="2021-01" db="EMBL/GenBank/DDBJ databases">
        <authorList>
            <person name="Corre E."/>
            <person name="Pelletier E."/>
            <person name="Niang G."/>
            <person name="Scheremetjew M."/>
            <person name="Finn R."/>
            <person name="Kale V."/>
            <person name="Holt S."/>
            <person name="Cochrane G."/>
            <person name="Meng A."/>
            <person name="Brown T."/>
            <person name="Cohen L."/>
        </authorList>
    </citation>
    <scope>NUCLEOTIDE SEQUENCE</scope>
    <source>
        <strain evidence="3">GSO104</strain>
    </source>
</reference>
<evidence type="ECO:0000259" key="2">
    <source>
        <dbReference type="PROSITE" id="PS50097"/>
    </source>
</evidence>
<dbReference type="InterPro" id="IPR000210">
    <property type="entry name" value="BTB/POZ_dom"/>
</dbReference>
<sequence length="431" mass="48162">MHPQAHTHDERSAVTDGASTSELENRTHSGDEDSIGEELSWRLDPKISFSDWTIVVTPVGGKSTSSTEYHVHKNIIAVGPRRSKYFSAMLRSSSLLSEHLDSTSKISLDAKAAATFPLMLSYMYSPPNTPLELSTQYAAPLRFLASYFDVRSLLHDVNEFIRKDLTCRTAPIYIAEGDSFQDEKLIDFAVRVCSENIEGIYIGLVAALPPHLLLQVVKSPKLRCKSTWLSKIISEFCRNQPESIDGDILRELTGADLMPEIIEEEAIFLLKMCADHGLDDDEEGSLKRRCINTFASMWKEELAKPLSVSMLGIKDNRQELENNETMSSVSSSSRASALRTREKRASSKQSHNTSLRASSDRGSFVGQHFFAVYKSLPPTVQVELLESALCCAMKDVDTLHQSKENEINRLHGECKAKSAFKVVEKSKLPQR</sequence>
<dbReference type="Pfam" id="PF00651">
    <property type="entry name" value="BTB"/>
    <property type="match status" value="1"/>
</dbReference>
<dbReference type="SMART" id="SM00225">
    <property type="entry name" value="BTB"/>
    <property type="match status" value="1"/>
</dbReference>
<protein>
    <recommendedName>
        <fullName evidence="2">BTB domain-containing protein</fullName>
    </recommendedName>
</protein>
<feature type="compositionally biased region" description="Basic and acidic residues" evidence="1">
    <location>
        <begin position="1"/>
        <end position="13"/>
    </location>
</feature>
<feature type="region of interest" description="Disordered" evidence="1">
    <location>
        <begin position="1"/>
        <end position="37"/>
    </location>
</feature>
<gene>
    <name evidence="3" type="ORF">DBRI00130_LOCUS44738</name>
</gene>
<dbReference type="InterPro" id="IPR011333">
    <property type="entry name" value="SKP1/BTB/POZ_sf"/>
</dbReference>
<feature type="compositionally biased region" description="Low complexity" evidence="1">
    <location>
        <begin position="327"/>
        <end position="337"/>
    </location>
</feature>
<dbReference type="EMBL" id="HBNS01062009">
    <property type="protein sequence ID" value="CAE4670399.1"/>
    <property type="molecule type" value="Transcribed_RNA"/>
</dbReference>
<feature type="region of interest" description="Disordered" evidence="1">
    <location>
        <begin position="319"/>
        <end position="359"/>
    </location>
</feature>
<dbReference type="CDD" id="cd18186">
    <property type="entry name" value="BTB_POZ_ZBTB_KLHL-like"/>
    <property type="match status" value="1"/>
</dbReference>
<dbReference type="Gene3D" id="3.30.710.10">
    <property type="entry name" value="Potassium Channel Kv1.1, Chain A"/>
    <property type="match status" value="1"/>
</dbReference>
<feature type="domain" description="BTB" evidence="2">
    <location>
        <begin position="50"/>
        <end position="125"/>
    </location>
</feature>
<feature type="compositionally biased region" description="Polar residues" evidence="1">
    <location>
        <begin position="347"/>
        <end position="359"/>
    </location>
</feature>
<dbReference type="PANTHER" id="PTHR24410:SF23">
    <property type="entry name" value="BTB DOMAIN-CONTAINING PROTEIN-RELATED"/>
    <property type="match status" value="1"/>
</dbReference>
<organism evidence="3">
    <name type="scientific">Ditylum brightwellii</name>
    <dbReference type="NCBI Taxonomy" id="49249"/>
    <lineage>
        <taxon>Eukaryota</taxon>
        <taxon>Sar</taxon>
        <taxon>Stramenopiles</taxon>
        <taxon>Ochrophyta</taxon>
        <taxon>Bacillariophyta</taxon>
        <taxon>Mediophyceae</taxon>
        <taxon>Lithodesmiophycidae</taxon>
        <taxon>Lithodesmiales</taxon>
        <taxon>Lithodesmiaceae</taxon>
        <taxon>Ditylum</taxon>
    </lineage>
</organism>
<dbReference type="PROSITE" id="PS50097">
    <property type="entry name" value="BTB"/>
    <property type="match status" value="1"/>
</dbReference>
<evidence type="ECO:0000313" key="3">
    <source>
        <dbReference type="EMBL" id="CAE4670399.1"/>
    </source>
</evidence>
<proteinExistence type="predicted"/>
<accession>A0A7S4TBN2</accession>
<evidence type="ECO:0000256" key="1">
    <source>
        <dbReference type="SAM" id="MobiDB-lite"/>
    </source>
</evidence>
<dbReference type="PANTHER" id="PTHR24410">
    <property type="entry name" value="HL07962P-RELATED"/>
    <property type="match status" value="1"/>
</dbReference>
<name>A0A7S4TBN2_9STRA</name>
<dbReference type="AlphaFoldDB" id="A0A7S4TBN2"/>